<name>A0AAI8VPJ7_9PEZI</name>
<protein>
    <submittedName>
        <fullName evidence="3">Uu.00g137480.m01.CDS01</fullName>
    </submittedName>
</protein>
<dbReference type="PANTHER" id="PTHR47718">
    <property type="entry name" value="OS01G0519700 PROTEIN"/>
    <property type="match status" value="1"/>
</dbReference>
<dbReference type="Gene3D" id="1.25.40.20">
    <property type="entry name" value="Ankyrin repeat-containing domain"/>
    <property type="match status" value="1"/>
</dbReference>
<evidence type="ECO:0000313" key="3">
    <source>
        <dbReference type="EMBL" id="CAJ2508722.1"/>
    </source>
</evidence>
<gene>
    <name evidence="3" type="ORF">KHLLAP_LOCUS9190</name>
</gene>
<dbReference type="Proteomes" id="UP001295740">
    <property type="component" value="Unassembled WGS sequence"/>
</dbReference>
<dbReference type="InterPro" id="IPR018289">
    <property type="entry name" value="MULE_transposase_dom"/>
</dbReference>
<comment type="caution">
    <text evidence="3">The sequence shown here is derived from an EMBL/GenBank/DDBJ whole genome shotgun (WGS) entry which is preliminary data.</text>
</comment>
<dbReference type="SMART" id="SM00248">
    <property type="entry name" value="ANK"/>
    <property type="match status" value="3"/>
</dbReference>
<reference evidence="3" key="1">
    <citation type="submission" date="2023-10" db="EMBL/GenBank/DDBJ databases">
        <authorList>
            <person name="Hackl T."/>
        </authorList>
    </citation>
    <scope>NUCLEOTIDE SEQUENCE</scope>
</reference>
<dbReference type="InterPro" id="IPR036770">
    <property type="entry name" value="Ankyrin_rpt-contain_sf"/>
</dbReference>
<accession>A0AAI8VPJ7</accession>
<evidence type="ECO:0000313" key="4">
    <source>
        <dbReference type="Proteomes" id="UP001295740"/>
    </source>
</evidence>
<sequence>MTDSEGRTPMLHAIAGGNHSVSELLLTQEDTNPSDGYRTPFQIAAAKGHETVVRHFLARNDVDNNIEGTPLWQAACSGQDSTVRLLLERPDVDLNLPSQEYNGLLPFSVSRLPYPVSAPALFSASSRPAAAPRPRPGPPHPPQAVAFPSQDSALHKLFPGSVMRQLVTLDSFGVCIQPPVFEHEVLDRRHPLILPTRVFEQSKGLMEAMLSQTVPCSFPVVREVSVLDFPEPLLSAGILLLLPHLPDGVLELWPGRDRPVPNGFEVALLLLPESPHPLFCRIVTCPTYLLAFSRIHGFGVLKGATSNRVDGKPTRIEIECDRGKRSKASISALKENDRRWTFRLLRNKHTKLPVAHNHERSLDISVHSSHRKHDREAVIQQVAVQSRSVAANPVQIFAAAHTNNPGTTARFKNVYNALAELWKRAKQGFTSTQAFIRRLRQQGRPHIVKWADDDPDRPEAVVSTHSYNEKMWKQHPYIMSADNTYKTNQYYWPLFNVTGRSSTGSIFNMAFGMVPGETEAWFAWLFAALDELREMVGAVKLDIIITDFDEHMRIPAKAQFPFAQFQVGIFHVNKNVITQLGLKWVGKGKTLNDITSVEEEAEVEERIAATTIKDLVGENQQLFRDLAGPDRFDEKHMVYSRSEREFEEAWQRLIDEFAEEQPACVTYLENTYLPFRTEWANCYTKEYCNFGVRTTSPTESVNRLTKSYIIDGRSNFLRIDDSLDEMVSHIEIKHKQAIAHDNFKQRNDYLGRKWLSNVTLYCSITSIKMIVTSYYRALEYAPTASRPDPPRAPPCSHSMLNIWLM</sequence>
<feature type="compositionally biased region" description="Pro residues" evidence="1">
    <location>
        <begin position="131"/>
        <end position="142"/>
    </location>
</feature>
<dbReference type="InterPro" id="IPR002110">
    <property type="entry name" value="Ankyrin_rpt"/>
</dbReference>
<feature type="domain" description="MULE transposase" evidence="2">
    <location>
        <begin position="479"/>
        <end position="575"/>
    </location>
</feature>
<dbReference type="SUPFAM" id="SSF48403">
    <property type="entry name" value="Ankyrin repeat"/>
    <property type="match status" value="1"/>
</dbReference>
<evidence type="ECO:0000259" key="2">
    <source>
        <dbReference type="Pfam" id="PF10551"/>
    </source>
</evidence>
<organism evidence="3 4">
    <name type="scientific">Anthostomella pinea</name>
    <dbReference type="NCBI Taxonomy" id="933095"/>
    <lineage>
        <taxon>Eukaryota</taxon>
        <taxon>Fungi</taxon>
        <taxon>Dikarya</taxon>
        <taxon>Ascomycota</taxon>
        <taxon>Pezizomycotina</taxon>
        <taxon>Sordariomycetes</taxon>
        <taxon>Xylariomycetidae</taxon>
        <taxon>Xylariales</taxon>
        <taxon>Xylariaceae</taxon>
        <taxon>Anthostomella</taxon>
    </lineage>
</organism>
<keyword evidence="4" id="KW-1185">Reference proteome</keyword>
<dbReference type="Pfam" id="PF12796">
    <property type="entry name" value="Ank_2"/>
    <property type="match status" value="1"/>
</dbReference>
<dbReference type="AlphaFoldDB" id="A0AAI8VPJ7"/>
<proteinExistence type="predicted"/>
<feature type="region of interest" description="Disordered" evidence="1">
    <location>
        <begin position="125"/>
        <end position="144"/>
    </location>
</feature>
<dbReference type="PANTHER" id="PTHR47718:SF3">
    <property type="entry name" value="PROTEIN FAR1-RELATED SEQUENCE 5-LIKE"/>
    <property type="match status" value="1"/>
</dbReference>
<dbReference type="EMBL" id="CAUWAG010000012">
    <property type="protein sequence ID" value="CAJ2508722.1"/>
    <property type="molecule type" value="Genomic_DNA"/>
</dbReference>
<dbReference type="Pfam" id="PF10551">
    <property type="entry name" value="MULE"/>
    <property type="match status" value="1"/>
</dbReference>
<evidence type="ECO:0000256" key="1">
    <source>
        <dbReference type="SAM" id="MobiDB-lite"/>
    </source>
</evidence>